<accession>A0A8T0A3W3</accession>
<feature type="region of interest" description="Disordered" evidence="13">
    <location>
        <begin position="488"/>
        <end position="507"/>
    </location>
</feature>
<evidence type="ECO:0000313" key="17">
    <source>
        <dbReference type="Proteomes" id="UP000605970"/>
    </source>
</evidence>
<dbReference type="CDD" id="cd18787">
    <property type="entry name" value="SF2_C_DEAD"/>
    <property type="match status" value="1"/>
</dbReference>
<keyword evidence="7 12" id="KW-0378">Hydrolase</keyword>
<dbReference type="PROSITE" id="PS51192">
    <property type="entry name" value="HELICASE_ATP_BIND_1"/>
    <property type="match status" value="1"/>
</dbReference>
<evidence type="ECO:0000256" key="13">
    <source>
        <dbReference type="SAM" id="MobiDB-lite"/>
    </source>
</evidence>
<evidence type="ECO:0000256" key="12">
    <source>
        <dbReference type="RuleBase" id="RU000492"/>
    </source>
</evidence>
<evidence type="ECO:0000256" key="8">
    <source>
        <dbReference type="ARBA" id="ARBA00022806"/>
    </source>
</evidence>
<keyword evidence="17" id="KW-1185">Reference proteome</keyword>
<keyword evidence="9 12" id="KW-0067">ATP-binding</keyword>
<dbReference type="InterPro" id="IPR014001">
    <property type="entry name" value="Helicase_ATP-bd"/>
</dbReference>
<dbReference type="GO" id="GO:0005524">
    <property type="term" value="F:ATP binding"/>
    <property type="evidence" value="ECO:0007669"/>
    <property type="project" value="UniProtKB-KW"/>
</dbReference>
<keyword evidence="4" id="KW-0690">Ribosome biogenesis</keyword>
<evidence type="ECO:0000256" key="1">
    <source>
        <dbReference type="ARBA" id="ARBA00004604"/>
    </source>
</evidence>
<feature type="compositionally biased region" description="Polar residues" evidence="13">
    <location>
        <begin position="488"/>
        <end position="497"/>
    </location>
</feature>
<dbReference type="GO" id="GO:0003724">
    <property type="term" value="F:RNA helicase activity"/>
    <property type="evidence" value="ECO:0007669"/>
    <property type="project" value="UniProtKB-EC"/>
</dbReference>
<evidence type="ECO:0000259" key="14">
    <source>
        <dbReference type="PROSITE" id="PS51192"/>
    </source>
</evidence>
<name>A0A8T0A3W3_9BILA</name>
<dbReference type="SMART" id="SM00490">
    <property type="entry name" value="HELICc"/>
    <property type="match status" value="1"/>
</dbReference>
<dbReference type="InterPro" id="IPR000629">
    <property type="entry name" value="RNA-helicase_DEAD-box_CS"/>
</dbReference>
<comment type="caution">
    <text evidence="16">The sequence shown here is derived from an EMBL/GenBank/DDBJ whole genome shotgun (WGS) entry which is preliminary data.</text>
</comment>
<evidence type="ECO:0000256" key="9">
    <source>
        <dbReference type="ARBA" id="ARBA00022840"/>
    </source>
</evidence>
<evidence type="ECO:0000256" key="4">
    <source>
        <dbReference type="ARBA" id="ARBA00022517"/>
    </source>
</evidence>
<dbReference type="GO" id="GO:0003676">
    <property type="term" value="F:nucleic acid binding"/>
    <property type="evidence" value="ECO:0007669"/>
    <property type="project" value="InterPro"/>
</dbReference>
<gene>
    <name evidence="16" type="ORF">Mgra_00000060</name>
</gene>
<dbReference type="GO" id="GO:0043186">
    <property type="term" value="C:P granule"/>
    <property type="evidence" value="ECO:0007669"/>
    <property type="project" value="UniProtKB-ARBA"/>
</dbReference>
<sequence>MSTLGEAIIRRKYAPRSKQIDELISEQKQINYGPVANARLPVSVVGGDGNGENLLIRSFNDIQLNGELRTTLNSINYFEPTDVQKCIIPLIQKTTSDILCIAATGSGKSASFLIPIINRLQCLRFKANGIVRAKNTNSPLAIVIAHTKELVEQIYSFAKTLAFKTEVGVAYARGQLPFFESRRQLEDGCDILVITPGRLKEYLEKGLTLVDSVNFIVIDEADKFIVEMEFSTLLHELYDKMRKQNNTNFRTFMFSATLTDMADAVIYNYLKKDFYKVNVGIPNQAVAHVCQRICKVDNKFGYSPRIKMLLQIVKSISTYIGSSFGDNFCYDTQRTLIFVNTARICDRIAIIFSELGFRAMSVNSHRQMEQRCKAVEDFKAGKWHILIGTDVIARGMNFPKVKNIILYELPPVHRYQEYVHKIGRAGRIGEEDGCAYIFFDPKSRNDEMQTEFLIEQLENSKQHVPGFLREMQERLSEVRSKFTNECSSTYQNSTSHSEQLDDEDWETEKTSKEFYNSSWSY</sequence>
<dbReference type="Gene3D" id="3.40.50.300">
    <property type="entry name" value="P-loop containing nucleotide triphosphate hydrolases"/>
    <property type="match status" value="2"/>
</dbReference>
<feature type="domain" description="Helicase C-terminal" evidence="15">
    <location>
        <begin position="324"/>
        <end position="472"/>
    </location>
</feature>
<dbReference type="SMART" id="SM00487">
    <property type="entry name" value="DEXDc"/>
    <property type="match status" value="1"/>
</dbReference>
<evidence type="ECO:0000256" key="6">
    <source>
        <dbReference type="ARBA" id="ARBA00022741"/>
    </source>
</evidence>
<reference evidence="16" key="1">
    <citation type="journal article" date="2020" name="Ecol. Evol.">
        <title>Genome structure and content of the rice root-knot nematode (Meloidogyne graminicola).</title>
        <authorList>
            <person name="Phan N.T."/>
            <person name="Danchin E.G.J."/>
            <person name="Klopp C."/>
            <person name="Perfus-Barbeoch L."/>
            <person name="Kozlowski D.K."/>
            <person name="Koutsovoulos G.D."/>
            <person name="Lopez-Roques C."/>
            <person name="Bouchez O."/>
            <person name="Zahm M."/>
            <person name="Besnard G."/>
            <person name="Bellafiore S."/>
        </authorList>
    </citation>
    <scope>NUCLEOTIDE SEQUENCE</scope>
    <source>
        <strain evidence="16">VN-18</strain>
    </source>
</reference>
<organism evidence="16 17">
    <name type="scientific">Meloidogyne graminicola</name>
    <dbReference type="NCBI Taxonomy" id="189291"/>
    <lineage>
        <taxon>Eukaryota</taxon>
        <taxon>Metazoa</taxon>
        <taxon>Ecdysozoa</taxon>
        <taxon>Nematoda</taxon>
        <taxon>Chromadorea</taxon>
        <taxon>Rhabditida</taxon>
        <taxon>Tylenchina</taxon>
        <taxon>Tylenchomorpha</taxon>
        <taxon>Tylenchoidea</taxon>
        <taxon>Meloidogynidae</taxon>
        <taxon>Meloidogyninae</taxon>
        <taxon>Meloidogyne</taxon>
    </lineage>
</organism>
<comment type="similarity">
    <text evidence="2">Belongs to the DEAD box helicase family. DDX5/DBP2 subfamily.</text>
</comment>
<keyword evidence="5" id="KW-0698">rRNA processing</keyword>
<dbReference type="AlphaFoldDB" id="A0A8T0A3W3"/>
<dbReference type="GO" id="GO:0016787">
    <property type="term" value="F:hydrolase activity"/>
    <property type="evidence" value="ECO:0007669"/>
    <property type="project" value="UniProtKB-KW"/>
</dbReference>
<dbReference type="PROSITE" id="PS00039">
    <property type="entry name" value="DEAD_ATP_HELICASE"/>
    <property type="match status" value="1"/>
</dbReference>
<proteinExistence type="inferred from homology"/>
<dbReference type="SUPFAM" id="SSF52540">
    <property type="entry name" value="P-loop containing nucleoside triphosphate hydrolases"/>
    <property type="match status" value="1"/>
</dbReference>
<evidence type="ECO:0000256" key="11">
    <source>
        <dbReference type="ARBA" id="ARBA00037449"/>
    </source>
</evidence>
<comment type="function">
    <text evidence="11">ATP-dependent RNA helicase required for 60S ribosomal subunit synthesis. Involved in efficient pre-rRNA processing, predominantly at site A3, which is necessary for the normal formation of 25S and 5.8S rRNAs.</text>
</comment>
<keyword evidence="6 12" id="KW-0547">Nucleotide-binding</keyword>
<dbReference type="EC" id="3.6.4.13" evidence="3"/>
<dbReference type="PANTHER" id="PTHR47958">
    <property type="entry name" value="ATP-DEPENDENT RNA HELICASE DBP3"/>
    <property type="match status" value="1"/>
</dbReference>
<feature type="domain" description="Helicase ATP-binding" evidence="14">
    <location>
        <begin position="89"/>
        <end position="276"/>
    </location>
</feature>
<protein>
    <recommendedName>
        <fullName evidence="3">RNA helicase</fullName>
        <ecNumber evidence="3">3.6.4.13</ecNumber>
    </recommendedName>
</protein>
<dbReference type="Pfam" id="PF00270">
    <property type="entry name" value="DEAD"/>
    <property type="match status" value="1"/>
</dbReference>
<dbReference type="EMBL" id="JABEBT010000001">
    <property type="protein sequence ID" value="KAF7640232.1"/>
    <property type="molecule type" value="Genomic_DNA"/>
</dbReference>
<evidence type="ECO:0000256" key="2">
    <source>
        <dbReference type="ARBA" id="ARBA00009334"/>
    </source>
</evidence>
<evidence type="ECO:0000256" key="10">
    <source>
        <dbReference type="ARBA" id="ARBA00023242"/>
    </source>
</evidence>
<dbReference type="Pfam" id="PF00271">
    <property type="entry name" value="Helicase_C"/>
    <property type="match status" value="1"/>
</dbReference>
<evidence type="ECO:0000313" key="16">
    <source>
        <dbReference type="EMBL" id="KAF7640232.1"/>
    </source>
</evidence>
<dbReference type="InterPro" id="IPR044742">
    <property type="entry name" value="DEAD/DEAH_RhlB"/>
</dbReference>
<keyword evidence="8 12" id="KW-0347">Helicase</keyword>
<evidence type="ECO:0000259" key="15">
    <source>
        <dbReference type="PROSITE" id="PS51194"/>
    </source>
</evidence>
<dbReference type="OrthoDB" id="5871318at2759"/>
<evidence type="ECO:0000256" key="3">
    <source>
        <dbReference type="ARBA" id="ARBA00012552"/>
    </source>
</evidence>
<dbReference type="InterPro" id="IPR027417">
    <property type="entry name" value="P-loop_NTPase"/>
</dbReference>
<keyword evidence="10" id="KW-0539">Nucleus</keyword>
<dbReference type="InterPro" id="IPR001650">
    <property type="entry name" value="Helicase_C-like"/>
</dbReference>
<evidence type="ECO:0000256" key="5">
    <source>
        <dbReference type="ARBA" id="ARBA00022552"/>
    </source>
</evidence>
<evidence type="ECO:0000256" key="7">
    <source>
        <dbReference type="ARBA" id="ARBA00022801"/>
    </source>
</evidence>
<dbReference type="Proteomes" id="UP000605970">
    <property type="component" value="Unassembled WGS sequence"/>
</dbReference>
<dbReference type="CDD" id="cd00268">
    <property type="entry name" value="DEADc"/>
    <property type="match status" value="1"/>
</dbReference>
<dbReference type="PROSITE" id="PS51194">
    <property type="entry name" value="HELICASE_CTER"/>
    <property type="match status" value="1"/>
</dbReference>
<comment type="subcellular location">
    <subcellularLocation>
        <location evidence="1">Nucleus</location>
        <location evidence="1">Nucleolus</location>
    </subcellularLocation>
</comment>
<dbReference type="InterPro" id="IPR011545">
    <property type="entry name" value="DEAD/DEAH_box_helicase_dom"/>
</dbReference>